<protein>
    <submittedName>
        <fullName evidence="2">Uncharacterized protein</fullName>
    </submittedName>
</protein>
<accession>A0A0A8YXC5</accession>
<evidence type="ECO:0000313" key="2">
    <source>
        <dbReference type="EMBL" id="JAD31231.1"/>
    </source>
</evidence>
<feature type="region of interest" description="Disordered" evidence="1">
    <location>
        <begin position="20"/>
        <end position="50"/>
    </location>
</feature>
<feature type="compositionally biased region" description="Basic residues" evidence="1">
    <location>
        <begin position="38"/>
        <end position="47"/>
    </location>
</feature>
<reference evidence="2" key="1">
    <citation type="submission" date="2014-09" db="EMBL/GenBank/DDBJ databases">
        <authorList>
            <person name="Magalhaes I.L.F."/>
            <person name="Oliveira U."/>
            <person name="Santos F.R."/>
            <person name="Vidigal T.H.D.A."/>
            <person name="Brescovit A.D."/>
            <person name="Santos A.J."/>
        </authorList>
    </citation>
    <scope>NUCLEOTIDE SEQUENCE</scope>
    <source>
        <tissue evidence="2">Shoot tissue taken approximately 20 cm above the soil surface</tissue>
    </source>
</reference>
<proteinExistence type="predicted"/>
<evidence type="ECO:0000256" key="1">
    <source>
        <dbReference type="SAM" id="MobiDB-lite"/>
    </source>
</evidence>
<sequence>MLCASARRPDRTMCLSLAVSSPSRMRSGGGSGPVHMDRPRRMRRRGSSRGEEAAAAIGICVAEERSVRRWFVDGNWQHGRVPRREGV</sequence>
<name>A0A0A8YXC5_ARUDO</name>
<dbReference type="EMBL" id="GBRH01266664">
    <property type="protein sequence ID" value="JAD31231.1"/>
    <property type="molecule type" value="Transcribed_RNA"/>
</dbReference>
<dbReference type="AlphaFoldDB" id="A0A0A8YXC5"/>
<reference evidence="2" key="2">
    <citation type="journal article" date="2015" name="Data Brief">
        <title>Shoot transcriptome of the giant reed, Arundo donax.</title>
        <authorList>
            <person name="Barrero R.A."/>
            <person name="Guerrero F.D."/>
            <person name="Moolhuijzen P."/>
            <person name="Goolsby J.A."/>
            <person name="Tidwell J."/>
            <person name="Bellgard S.E."/>
            <person name="Bellgard M.I."/>
        </authorList>
    </citation>
    <scope>NUCLEOTIDE SEQUENCE</scope>
    <source>
        <tissue evidence="2">Shoot tissue taken approximately 20 cm above the soil surface</tissue>
    </source>
</reference>
<organism evidence="2">
    <name type="scientific">Arundo donax</name>
    <name type="common">Giant reed</name>
    <name type="synonym">Donax arundinaceus</name>
    <dbReference type="NCBI Taxonomy" id="35708"/>
    <lineage>
        <taxon>Eukaryota</taxon>
        <taxon>Viridiplantae</taxon>
        <taxon>Streptophyta</taxon>
        <taxon>Embryophyta</taxon>
        <taxon>Tracheophyta</taxon>
        <taxon>Spermatophyta</taxon>
        <taxon>Magnoliopsida</taxon>
        <taxon>Liliopsida</taxon>
        <taxon>Poales</taxon>
        <taxon>Poaceae</taxon>
        <taxon>PACMAD clade</taxon>
        <taxon>Arundinoideae</taxon>
        <taxon>Arundineae</taxon>
        <taxon>Arundo</taxon>
    </lineage>
</organism>